<evidence type="ECO:0000259" key="7">
    <source>
        <dbReference type="PROSITE" id="PS51842"/>
    </source>
</evidence>
<keyword evidence="1 4" id="KW-0403">Intermediate filament</keyword>
<evidence type="ECO:0000256" key="6">
    <source>
        <dbReference type="SAM" id="MobiDB-lite"/>
    </source>
</evidence>
<dbReference type="Pfam" id="PF00038">
    <property type="entry name" value="Filament"/>
    <property type="match status" value="1"/>
</dbReference>
<dbReference type="InterPro" id="IPR032444">
    <property type="entry name" value="Keratin_2_head"/>
</dbReference>
<name>A0AAV7S9U8_PLEWA</name>
<dbReference type="GO" id="GO:0045109">
    <property type="term" value="P:intermediate filament organization"/>
    <property type="evidence" value="ECO:0007669"/>
    <property type="project" value="TreeGrafter"/>
</dbReference>
<feature type="compositionally biased region" description="Gly residues" evidence="6">
    <location>
        <begin position="454"/>
        <end position="466"/>
    </location>
</feature>
<dbReference type="GO" id="GO:0030280">
    <property type="term" value="F:structural constituent of skin epidermis"/>
    <property type="evidence" value="ECO:0007669"/>
    <property type="project" value="TreeGrafter"/>
</dbReference>
<dbReference type="PRINTS" id="PR01276">
    <property type="entry name" value="TYPE2KERATIN"/>
</dbReference>
<dbReference type="Gene3D" id="1.20.5.170">
    <property type="match status" value="1"/>
</dbReference>
<dbReference type="GO" id="GO:0045095">
    <property type="term" value="C:keratin filament"/>
    <property type="evidence" value="ECO:0007669"/>
    <property type="project" value="InterPro"/>
</dbReference>
<dbReference type="PANTHER" id="PTHR45616:SF39">
    <property type="entry name" value="KERATIN, TYPE II CYTOSKELETAL 6A-RELATED"/>
    <property type="match status" value="1"/>
</dbReference>
<comment type="similarity">
    <text evidence="3 4">Belongs to the intermediate filament family.</text>
</comment>
<organism evidence="8 9">
    <name type="scientific">Pleurodeles waltl</name>
    <name type="common">Iberian ribbed newt</name>
    <dbReference type="NCBI Taxonomy" id="8319"/>
    <lineage>
        <taxon>Eukaryota</taxon>
        <taxon>Metazoa</taxon>
        <taxon>Chordata</taxon>
        <taxon>Craniata</taxon>
        <taxon>Vertebrata</taxon>
        <taxon>Euteleostomi</taxon>
        <taxon>Amphibia</taxon>
        <taxon>Batrachia</taxon>
        <taxon>Caudata</taxon>
        <taxon>Salamandroidea</taxon>
        <taxon>Salamandridae</taxon>
        <taxon>Pleurodelinae</taxon>
        <taxon>Pleurodeles</taxon>
    </lineage>
</organism>
<dbReference type="EMBL" id="JANPWB010000008">
    <property type="protein sequence ID" value="KAJ1160555.1"/>
    <property type="molecule type" value="Genomic_DNA"/>
</dbReference>
<protein>
    <recommendedName>
        <fullName evidence="7">IF rod domain-containing protein</fullName>
    </recommendedName>
</protein>
<feature type="domain" description="IF rod" evidence="7">
    <location>
        <begin position="1"/>
        <end position="431"/>
    </location>
</feature>
<feature type="region of interest" description="Disordered" evidence="6">
    <location>
        <begin position="445"/>
        <end position="489"/>
    </location>
</feature>
<evidence type="ECO:0000256" key="5">
    <source>
        <dbReference type="SAM" id="Coils"/>
    </source>
</evidence>
<feature type="coiled-coil region" evidence="5">
    <location>
        <begin position="329"/>
        <end position="409"/>
    </location>
</feature>
<evidence type="ECO:0000256" key="1">
    <source>
        <dbReference type="ARBA" id="ARBA00022754"/>
    </source>
</evidence>
<dbReference type="InterPro" id="IPR018039">
    <property type="entry name" value="IF_conserved"/>
</dbReference>
<dbReference type="GO" id="GO:0031424">
    <property type="term" value="P:keratinization"/>
    <property type="evidence" value="ECO:0007669"/>
    <property type="project" value="TreeGrafter"/>
</dbReference>
<dbReference type="AlphaFoldDB" id="A0AAV7S9U8"/>
<feature type="coiled-coil region" evidence="5">
    <location>
        <begin position="187"/>
        <end position="263"/>
    </location>
</feature>
<comment type="caution">
    <text evidence="8">The sequence shown here is derived from an EMBL/GenBank/DDBJ whole genome shotgun (WGS) entry which is preliminary data.</text>
</comment>
<keyword evidence="2 5" id="KW-0175">Coiled coil</keyword>
<evidence type="ECO:0000313" key="9">
    <source>
        <dbReference type="Proteomes" id="UP001066276"/>
    </source>
</evidence>
<dbReference type="FunFam" id="1.20.5.1160:FF:000001">
    <property type="entry name" value="Keratin type II"/>
    <property type="match status" value="1"/>
</dbReference>
<dbReference type="FunFam" id="1.20.5.500:FF:000001">
    <property type="entry name" value="Type II keratin 23"/>
    <property type="match status" value="1"/>
</dbReference>
<dbReference type="SUPFAM" id="SSF64593">
    <property type="entry name" value="Intermediate filament protein, coiled coil region"/>
    <property type="match status" value="1"/>
</dbReference>
<feature type="region of interest" description="Disordered" evidence="6">
    <location>
        <begin position="1"/>
        <end position="26"/>
    </location>
</feature>
<reference evidence="8" key="1">
    <citation type="journal article" date="2022" name="bioRxiv">
        <title>Sequencing and chromosome-scale assembly of the giantPleurodeles waltlgenome.</title>
        <authorList>
            <person name="Brown T."/>
            <person name="Elewa A."/>
            <person name="Iarovenko S."/>
            <person name="Subramanian E."/>
            <person name="Araus A.J."/>
            <person name="Petzold A."/>
            <person name="Susuki M."/>
            <person name="Suzuki K.-i.T."/>
            <person name="Hayashi T."/>
            <person name="Toyoda A."/>
            <person name="Oliveira C."/>
            <person name="Osipova E."/>
            <person name="Leigh N.D."/>
            <person name="Simon A."/>
            <person name="Yun M.H."/>
        </authorList>
    </citation>
    <scope>NUCLEOTIDE SEQUENCE</scope>
    <source>
        <strain evidence="8">20211129_DDA</strain>
        <tissue evidence="8">Liver</tissue>
    </source>
</reference>
<evidence type="ECO:0000313" key="8">
    <source>
        <dbReference type="EMBL" id="KAJ1160555.1"/>
    </source>
</evidence>
<dbReference type="SMART" id="SM01391">
    <property type="entry name" value="Filament"/>
    <property type="match status" value="1"/>
</dbReference>
<evidence type="ECO:0000256" key="4">
    <source>
        <dbReference type="RuleBase" id="RU000685"/>
    </source>
</evidence>
<dbReference type="Gene3D" id="1.20.5.500">
    <property type="entry name" value="Single helix bin"/>
    <property type="match status" value="1"/>
</dbReference>
<dbReference type="PROSITE" id="PS00226">
    <property type="entry name" value="IF_ROD_1"/>
    <property type="match status" value="1"/>
</dbReference>
<dbReference type="Pfam" id="PF16208">
    <property type="entry name" value="Keratin_2_head"/>
    <property type="match status" value="1"/>
</dbReference>
<dbReference type="InterPro" id="IPR003054">
    <property type="entry name" value="Keratin_II"/>
</dbReference>
<accession>A0AAV7S9U8</accession>
<dbReference type="GO" id="GO:0005615">
    <property type="term" value="C:extracellular space"/>
    <property type="evidence" value="ECO:0007669"/>
    <property type="project" value="TreeGrafter"/>
</dbReference>
<sequence length="489" mass="53621">MSLRKSSPRVGKVFSARSLGGGGHGGAKKISFSSASHSGAASVGSRSLYSLGGHKRISIPTGSHAAGGSVRSFGGAGAKVFGAGGDRGFPTCPPGGIQQVTINKSLLEPLNLKIDSSISKVRTEEREQIKSLNNKFASFIDKVLETKWRYLQQQELKSGGKRKTIEPLIEAYINGLRRIVDNLANGKTRLDGDLKQMQEVVEDYKKKYETEINKRTTAENNFVVLKKDVDAAYMKKVDLESKVDSLTSEIEFLQSVYEAQMAELQSHMLDTSVILSMDNNRKWDLNGLLAEVKGQYEDIANRSKQEAEREFANKFQKLKEVAGQHGDSLKHTKNEISDLNRQIQRLKVEIDSVKKQIRSLQSAIAEAEDRGELALKDARQKLADLEAALQKAKEEMARQLNDYQELMNLKLGLDVEIATYRSLLEVEESRMSGEVENTVSISVVNTAHNPSPGGSSGQSYGQGAGGCSRQSHGSVAVASTNSSSKKKYY</sequence>
<dbReference type="Proteomes" id="UP001066276">
    <property type="component" value="Chromosome 4_2"/>
</dbReference>
<dbReference type="PROSITE" id="PS51842">
    <property type="entry name" value="IF_ROD_2"/>
    <property type="match status" value="1"/>
</dbReference>
<dbReference type="FunFam" id="1.20.5.170:FF:000004">
    <property type="entry name" value="Keratin, type II cytoskeletal 5"/>
    <property type="match status" value="1"/>
</dbReference>
<evidence type="ECO:0000256" key="3">
    <source>
        <dbReference type="ARBA" id="ARBA00061646"/>
    </source>
</evidence>
<keyword evidence="9" id="KW-1185">Reference proteome</keyword>
<dbReference type="InterPro" id="IPR039008">
    <property type="entry name" value="IF_rod_dom"/>
</dbReference>
<evidence type="ECO:0000256" key="2">
    <source>
        <dbReference type="ARBA" id="ARBA00023054"/>
    </source>
</evidence>
<dbReference type="PANTHER" id="PTHR45616">
    <property type="entry name" value="GATA-TYPE DOMAIN-CONTAINING PROTEIN"/>
    <property type="match status" value="1"/>
</dbReference>
<dbReference type="Gene3D" id="1.20.5.1160">
    <property type="entry name" value="Vasodilator-stimulated phosphoprotein"/>
    <property type="match status" value="1"/>
</dbReference>
<proteinExistence type="inferred from homology"/>
<feature type="compositionally biased region" description="Polar residues" evidence="6">
    <location>
        <begin position="469"/>
        <end position="483"/>
    </location>
</feature>
<gene>
    <name evidence="8" type="ORF">NDU88_001052</name>
</gene>